<reference evidence="4" key="1">
    <citation type="submission" date="2025-08" db="UniProtKB">
        <authorList>
            <consortium name="RefSeq"/>
        </authorList>
    </citation>
    <scope>IDENTIFICATION</scope>
    <source>
        <tissue evidence="4">Thorax and Abdomen</tissue>
    </source>
</reference>
<dbReference type="Proteomes" id="UP000829291">
    <property type="component" value="Chromosome 1"/>
</dbReference>
<keyword evidence="2" id="KW-0732">Signal</keyword>
<accession>A0ABM3FJ25</accession>
<gene>
    <name evidence="4" type="primary">LOC124293054</name>
</gene>
<sequence>MNACNSLGLIFVFVILGEILPPLESKTIRPYKYHHSRSPHRSRWHPGPRRPKWHPPRKRPPPRHYPRYKPKYHRYPPSHYENGIDYASDEQPYTIEIELPRRFGGAENYHGTSHIHSKRGPKRGEVYDESEYDEFLEDEYYDEQDRVIRTGRKKVRIKVIKGPKPKLNIRISRIDDERTNGTETYPLLQPQISTNIDELGTQLDEEWMPVNPKPSYPVHLRGAR</sequence>
<feature type="chain" id="PRO_5046295434" evidence="2">
    <location>
        <begin position="26"/>
        <end position="224"/>
    </location>
</feature>
<dbReference type="RefSeq" id="XP_046588034.1">
    <property type="nucleotide sequence ID" value="XM_046732078.1"/>
</dbReference>
<evidence type="ECO:0000256" key="1">
    <source>
        <dbReference type="SAM" id="MobiDB-lite"/>
    </source>
</evidence>
<evidence type="ECO:0000313" key="3">
    <source>
        <dbReference type="Proteomes" id="UP000829291"/>
    </source>
</evidence>
<evidence type="ECO:0000313" key="4">
    <source>
        <dbReference type="RefSeq" id="XP_046588034.1"/>
    </source>
</evidence>
<proteinExistence type="predicted"/>
<organism evidence="3 4">
    <name type="scientific">Neodiprion lecontei</name>
    <name type="common">Redheaded pine sawfly</name>
    <dbReference type="NCBI Taxonomy" id="441921"/>
    <lineage>
        <taxon>Eukaryota</taxon>
        <taxon>Metazoa</taxon>
        <taxon>Ecdysozoa</taxon>
        <taxon>Arthropoda</taxon>
        <taxon>Hexapoda</taxon>
        <taxon>Insecta</taxon>
        <taxon>Pterygota</taxon>
        <taxon>Neoptera</taxon>
        <taxon>Endopterygota</taxon>
        <taxon>Hymenoptera</taxon>
        <taxon>Tenthredinoidea</taxon>
        <taxon>Diprionidae</taxon>
        <taxon>Diprioninae</taxon>
        <taxon>Neodiprion</taxon>
    </lineage>
</organism>
<evidence type="ECO:0000256" key="2">
    <source>
        <dbReference type="SAM" id="SignalP"/>
    </source>
</evidence>
<dbReference type="GeneID" id="124293054"/>
<feature type="region of interest" description="Disordered" evidence="1">
    <location>
        <begin position="34"/>
        <end position="72"/>
    </location>
</feature>
<feature type="signal peptide" evidence="2">
    <location>
        <begin position="1"/>
        <end position="25"/>
    </location>
</feature>
<protein>
    <submittedName>
        <fullName evidence="4">Uncharacterized protein LOC124293054 isoform X2</fullName>
    </submittedName>
</protein>
<keyword evidence="3" id="KW-1185">Reference proteome</keyword>
<name>A0ABM3FJ25_NEOLC</name>